<evidence type="ECO:0000259" key="6">
    <source>
        <dbReference type="PROSITE" id="PS50893"/>
    </source>
</evidence>
<evidence type="ECO:0000256" key="1">
    <source>
        <dbReference type="ARBA" id="ARBA00004417"/>
    </source>
</evidence>
<feature type="domain" description="ABC transporter" evidence="6">
    <location>
        <begin position="15"/>
        <end position="256"/>
    </location>
</feature>
<gene>
    <name evidence="7" type="primary">oppF_2</name>
    <name evidence="7" type="ORF">JAN5088_00757</name>
</gene>
<dbReference type="InterPro" id="IPR013563">
    <property type="entry name" value="Oligopep_ABC_C"/>
</dbReference>
<dbReference type="SUPFAM" id="SSF52540">
    <property type="entry name" value="P-loop containing nucleoside triphosphate hydrolases"/>
    <property type="match status" value="1"/>
</dbReference>
<dbReference type="GO" id="GO:0005524">
    <property type="term" value="F:ATP binding"/>
    <property type="evidence" value="ECO:0007669"/>
    <property type="project" value="UniProtKB-KW"/>
</dbReference>
<protein>
    <submittedName>
        <fullName evidence="7">Stage 0 sporulation protein KE</fullName>
    </submittedName>
</protein>
<dbReference type="InterPro" id="IPR003593">
    <property type="entry name" value="AAA+_ATPase"/>
</dbReference>
<evidence type="ECO:0000256" key="4">
    <source>
        <dbReference type="ARBA" id="ARBA00022741"/>
    </source>
</evidence>
<accession>A0A0M6XM37</accession>
<keyword evidence="3" id="KW-0813">Transport</keyword>
<evidence type="ECO:0000313" key="8">
    <source>
        <dbReference type="Proteomes" id="UP000048908"/>
    </source>
</evidence>
<dbReference type="AlphaFoldDB" id="A0A0M6XM37"/>
<dbReference type="Proteomes" id="UP000048908">
    <property type="component" value="Unassembled WGS sequence"/>
</dbReference>
<dbReference type="EMBL" id="CXPG01000012">
    <property type="protein sequence ID" value="CTQ31998.1"/>
    <property type="molecule type" value="Genomic_DNA"/>
</dbReference>
<dbReference type="RefSeq" id="WP_055681462.1">
    <property type="nucleotide sequence ID" value="NZ_CXPG01000012.1"/>
</dbReference>
<name>A0A0M6XM37_9RHOB</name>
<dbReference type="Pfam" id="PF08352">
    <property type="entry name" value="oligo_HPY"/>
    <property type="match status" value="1"/>
</dbReference>
<evidence type="ECO:0000256" key="5">
    <source>
        <dbReference type="ARBA" id="ARBA00022840"/>
    </source>
</evidence>
<dbReference type="PROSITE" id="PS00211">
    <property type="entry name" value="ABC_TRANSPORTER_1"/>
    <property type="match status" value="1"/>
</dbReference>
<dbReference type="InterPro" id="IPR003439">
    <property type="entry name" value="ABC_transporter-like_ATP-bd"/>
</dbReference>
<comment type="subcellular location">
    <subcellularLocation>
        <location evidence="1">Cell inner membrane</location>
        <topology evidence="1">Peripheral membrane protein</topology>
    </subcellularLocation>
</comment>
<evidence type="ECO:0000313" key="7">
    <source>
        <dbReference type="EMBL" id="CTQ31998.1"/>
    </source>
</evidence>
<sequence>MSEVILEATGLTRHFKVGGTMFRRPDTLRAVEDVSLSVRRGETLAIVGESGCGKSTLARMLMRLIDPTAGEMSFEGRRIEGLRGAELSALRRDMQFIFQDPFSSLNPRMSVGRIVGEPIETHAPDLSAKDRRAKVAELLEQVGLRPEHADRYPHEFSGGQRQRIGIARALASGPKLIIGDEPVSALDVSVQAQVINLLADLRDDLGLTLVIIAHDLAVIRHMSDRVAVMYLGGVVEEGPCDAIFAAPRHPYTMALLSAIPEAEHGLERTQIELVGEMPSPIDPPPGCRFHTRCPFARERCETEVPALREAGDGHRAACHFFEEIAAETPAVVARGGAARPAAAAERFALYADALAGREVRPRAGPD</sequence>
<dbReference type="InterPro" id="IPR017871">
    <property type="entry name" value="ABC_transporter-like_CS"/>
</dbReference>
<dbReference type="PROSITE" id="PS50893">
    <property type="entry name" value="ABC_TRANSPORTER_2"/>
    <property type="match status" value="1"/>
</dbReference>
<dbReference type="PANTHER" id="PTHR43776">
    <property type="entry name" value="TRANSPORT ATP-BINDING PROTEIN"/>
    <property type="match status" value="1"/>
</dbReference>
<dbReference type="NCBIfam" id="NF008453">
    <property type="entry name" value="PRK11308.1"/>
    <property type="match status" value="1"/>
</dbReference>
<keyword evidence="4" id="KW-0547">Nucleotide-binding</keyword>
<dbReference type="NCBIfam" id="TIGR01727">
    <property type="entry name" value="oligo_HPY"/>
    <property type="match status" value="1"/>
</dbReference>
<dbReference type="CDD" id="cd03257">
    <property type="entry name" value="ABC_NikE_OppD_transporters"/>
    <property type="match status" value="1"/>
</dbReference>
<keyword evidence="8" id="KW-1185">Reference proteome</keyword>
<reference evidence="7 8" key="1">
    <citation type="submission" date="2015-07" db="EMBL/GenBank/DDBJ databases">
        <authorList>
            <person name="Noorani M."/>
        </authorList>
    </citation>
    <scope>NUCLEOTIDE SEQUENCE [LARGE SCALE GENOMIC DNA]</scope>
    <source>
        <strain evidence="7 8">CECT 5088</strain>
    </source>
</reference>
<comment type="similarity">
    <text evidence="2">Belongs to the ABC transporter superfamily.</text>
</comment>
<organism evidence="7 8">
    <name type="scientific">Jannaschia rubra</name>
    <dbReference type="NCBI Taxonomy" id="282197"/>
    <lineage>
        <taxon>Bacteria</taxon>
        <taxon>Pseudomonadati</taxon>
        <taxon>Pseudomonadota</taxon>
        <taxon>Alphaproteobacteria</taxon>
        <taxon>Rhodobacterales</taxon>
        <taxon>Roseobacteraceae</taxon>
        <taxon>Jannaschia</taxon>
    </lineage>
</organism>
<dbReference type="Gene3D" id="3.40.50.300">
    <property type="entry name" value="P-loop containing nucleotide triphosphate hydrolases"/>
    <property type="match status" value="1"/>
</dbReference>
<dbReference type="SMART" id="SM00382">
    <property type="entry name" value="AAA"/>
    <property type="match status" value="1"/>
</dbReference>
<dbReference type="OrthoDB" id="9802264at2"/>
<proteinExistence type="inferred from homology"/>
<dbReference type="STRING" id="282197.SAMN04488517_104237"/>
<dbReference type="GO" id="GO:0055085">
    <property type="term" value="P:transmembrane transport"/>
    <property type="evidence" value="ECO:0007669"/>
    <property type="project" value="UniProtKB-ARBA"/>
</dbReference>
<dbReference type="PANTHER" id="PTHR43776:SF7">
    <property type="entry name" value="D,D-DIPEPTIDE TRANSPORT ATP-BINDING PROTEIN DDPF-RELATED"/>
    <property type="match status" value="1"/>
</dbReference>
<evidence type="ECO:0000256" key="2">
    <source>
        <dbReference type="ARBA" id="ARBA00005417"/>
    </source>
</evidence>
<dbReference type="InterPro" id="IPR050319">
    <property type="entry name" value="ABC_transp_ATP-bind"/>
</dbReference>
<dbReference type="InterPro" id="IPR027417">
    <property type="entry name" value="P-loop_NTPase"/>
</dbReference>
<dbReference type="GO" id="GO:0016887">
    <property type="term" value="F:ATP hydrolysis activity"/>
    <property type="evidence" value="ECO:0007669"/>
    <property type="project" value="InterPro"/>
</dbReference>
<dbReference type="FunFam" id="3.40.50.300:FF:000016">
    <property type="entry name" value="Oligopeptide ABC transporter ATP-binding component"/>
    <property type="match status" value="1"/>
</dbReference>
<evidence type="ECO:0000256" key="3">
    <source>
        <dbReference type="ARBA" id="ARBA00022448"/>
    </source>
</evidence>
<dbReference type="Pfam" id="PF00005">
    <property type="entry name" value="ABC_tran"/>
    <property type="match status" value="1"/>
</dbReference>
<keyword evidence="5" id="KW-0067">ATP-binding</keyword>
<dbReference type="GO" id="GO:0005886">
    <property type="term" value="C:plasma membrane"/>
    <property type="evidence" value="ECO:0007669"/>
    <property type="project" value="UniProtKB-SubCell"/>
</dbReference>
<dbReference type="GO" id="GO:0015833">
    <property type="term" value="P:peptide transport"/>
    <property type="evidence" value="ECO:0007669"/>
    <property type="project" value="InterPro"/>
</dbReference>